<organism evidence="2 3">
    <name type="scientific">Oidiodendron maius (strain Zn)</name>
    <dbReference type="NCBI Taxonomy" id="913774"/>
    <lineage>
        <taxon>Eukaryota</taxon>
        <taxon>Fungi</taxon>
        <taxon>Dikarya</taxon>
        <taxon>Ascomycota</taxon>
        <taxon>Pezizomycotina</taxon>
        <taxon>Leotiomycetes</taxon>
        <taxon>Leotiomycetes incertae sedis</taxon>
        <taxon>Myxotrichaceae</taxon>
        <taxon>Oidiodendron</taxon>
    </lineage>
</organism>
<sequence length="142" mass="16146">MPSPVPTADLESDPRTPTLASINTAAAFDWHHRVNKAEQELSFEREKLKRTHRKAERLRHQVEEATQALERQARDYARVVNQCQYLSNTNLTLSQQAQKSRLMVETLEAVIMMLYTHPLKGIVEAYRLVEKGSSEGGDPSTT</sequence>
<feature type="coiled-coil region" evidence="1">
    <location>
        <begin position="34"/>
        <end position="82"/>
    </location>
</feature>
<evidence type="ECO:0000313" key="3">
    <source>
        <dbReference type="Proteomes" id="UP000054321"/>
    </source>
</evidence>
<proteinExistence type="predicted"/>
<reference evidence="2 3" key="1">
    <citation type="submission" date="2014-04" db="EMBL/GenBank/DDBJ databases">
        <authorList>
            <consortium name="DOE Joint Genome Institute"/>
            <person name="Kuo A."/>
            <person name="Martino E."/>
            <person name="Perotto S."/>
            <person name="Kohler A."/>
            <person name="Nagy L.G."/>
            <person name="Floudas D."/>
            <person name="Copeland A."/>
            <person name="Barry K.W."/>
            <person name="Cichocki N."/>
            <person name="Veneault-Fourrey C."/>
            <person name="LaButti K."/>
            <person name="Lindquist E.A."/>
            <person name="Lipzen A."/>
            <person name="Lundell T."/>
            <person name="Morin E."/>
            <person name="Murat C."/>
            <person name="Sun H."/>
            <person name="Tunlid A."/>
            <person name="Henrissat B."/>
            <person name="Grigoriev I.V."/>
            <person name="Hibbett D.S."/>
            <person name="Martin F."/>
            <person name="Nordberg H.P."/>
            <person name="Cantor M.N."/>
            <person name="Hua S.X."/>
        </authorList>
    </citation>
    <scope>NUCLEOTIDE SEQUENCE [LARGE SCALE GENOMIC DNA]</scope>
    <source>
        <strain evidence="2 3">Zn</strain>
    </source>
</reference>
<accession>A0A0C3GAH6</accession>
<name>A0A0C3GAH6_OIDMZ</name>
<keyword evidence="1" id="KW-0175">Coiled coil</keyword>
<dbReference type="AlphaFoldDB" id="A0A0C3GAH6"/>
<evidence type="ECO:0000256" key="1">
    <source>
        <dbReference type="SAM" id="Coils"/>
    </source>
</evidence>
<dbReference type="HOGENOM" id="CLU_1816358_0_0_1"/>
<dbReference type="Proteomes" id="UP000054321">
    <property type="component" value="Unassembled WGS sequence"/>
</dbReference>
<evidence type="ECO:0000313" key="2">
    <source>
        <dbReference type="EMBL" id="KIM93195.1"/>
    </source>
</evidence>
<gene>
    <name evidence="2" type="ORF">OIDMADRAFT_61838</name>
</gene>
<protein>
    <submittedName>
        <fullName evidence="2">Uncharacterized protein</fullName>
    </submittedName>
</protein>
<dbReference type="EMBL" id="KN832898">
    <property type="protein sequence ID" value="KIM93195.1"/>
    <property type="molecule type" value="Genomic_DNA"/>
</dbReference>
<keyword evidence="3" id="KW-1185">Reference proteome</keyword>
<reference evidence="3" key="2">
    <citation type="submission" date="2015-01" db="EMBL/GenBank/DDBJ databases">
        <title>Evolutionary Origins and Diversification of the Mycorrhizal Mutualists.</title>
        <authorList>
            <consortium name="DOE Joint Genome Institute"/>
            <consortium name="Mycorrhizal Genomics Consortium"/>
            <person name="Kohler A."/>
            <person name="Kuo A."/>
            <person name="Nagy L.G."/>
            <person name="Floudas D."/>
            <person name="Copeland A."/>
            <person name="Barry K.W."/>
            <person name="Cichocki N."/>
            <person name="Veneault-Fourrey C."/>
            <person name="LaButti K."/>
            <person name="Lindquist E.A."/>
            <person name="Lipzen A."/>
            <person name="Lundell T."/>
            <person name="Morin E."/>
            <person name="Murat C."/>
            <person name="Riley R."/>
            <person name="Ohm R."/>
            <person name="Sun H."/>
            <person name="Tunlid A."/>
            <person name="Henrissat B."/>
            <person name="Grigoriev I.V."/>
            <person name="Hibbett D.S."/>
            <person name="Martin F."/>
        </authorList>
    </citation>
    <scope>NUCLEOTIDE SEQUENCE [LARGE SCALE GENOMIC DNA]</scope>
    <source>
        <strain evidence="3">Zn</strain>
    </source>
</reference>
<dbReference type="OrthoDB" id="3522192at2759"/>
<dbReference type="InParanoid" id="A0A0C3GAH6"/>